<gene>
    <name evidence="11 14" type="primary">folD</name>
    <name evidence="14" type="ORF">LFYK43_01740</name>
</gene>
<dbReference type="EC" id="3.5.4.9" evidence="11"/>
<dbReference type="InterPro" id="IPR020630">
    <property type="entry name" value="THF_DH/CycHdrlase_cat_dom"/>
</dbReference>
<comment type="catalytic activity">
    <reaction evidence="11">
        <text>(6R)-5,10-methenyltetrahydrofolate + H2O = (6R)-10-formyltetrahydrofolate + H(+)</text>
        <dbReference type="Rhea" id="RHEA:23700"/>
        <dbReference type="ChEBI" id="CHEBI:15377"/>
        <dbReference type="ChEBI" id="CHEBI:15378"/>
        <dbReference type="ChEBI" id="CHEBI:57455"/>
        <dbReference type="ChEBI" id="CHEBI:195366"/>
        <dbReference type="EC" id="3.5.4.9"/>
    </reaction>
</comment>
<name>A0A401IQC6_9LACO</name>
<keyword evidence="3 11" id="KW-0028">Amino-acid biosynthesis</keyword>
<dbReference type="GO" id="GO:0005829">
    <property type="term" value="C:cytosol"/>
    <property type="evidence" value="ECO:0007669"/>
    <property type="project" value="TreeGrafter"/>
</dbReference>
<dbReference type="PANTHER" id="PTHR48099:SF5">
    <property type="entry name" value="C-1-TETRAHYDROFOLATE SYNTHASE, CYTOPLASMIC"/>
    <property type="match status" value="1"/>
</dbReference>
<dbReference type="RefSeq" id="WP_124974480.1">
    <property type="nucleotide sequence ID" value="NZ_BFFP01000002.1"/>
</dbReference>
<keyword evidence="6 11" id="KW-0521">NADP</keyword>
<evidence type="ECO:0000259" key="13">
    <source>
        <dbReference type="Pfam" id="PF02882"/>
    </source>
</evidence>
<dbReference type="EMBL" id="BFFP01000002">
    <property type="protein sequence ID" value="GBG93715.1"/>
    <property type="molecule type" value="Genomic_DNA"/>
</dbReference>
<dbReference type="GO" id="GO:0004488">
    <property type="term" value="F:methylenetetrahydrofolate dehydrogenase (NADP+) activity"/>
    <property type="evidence" value="ECO:0007669"/>
    <property type="project" value="UniProtKB-UniRule"/>
</dbReference>
<comment type="subunit">
    <text evidence="11">Homodimer.</text>
</comment>
<comment type="caution">
    <text evidence="11">Lacks conserved residue(s) required for the propagation of feature annotation.</text>
</comment>
<dbReference type="OrthoDB" id="9803580at2"/>
<dbReference type="Gene3D" id="3.40.50.10860">
    <property type="entry name" value="Leucine Dehydrogenase, chain A, domain 1"/>
    <property type="match status" value="1"/>
</dbReference>
<evidence type="ECO:0000256" key="11">
    <source>
        <dbReference type="HAMAP-Rule" id="MF_01576"/>
    </source>
</evidence>
<dbReference type="InterPro" id="IPR000672">
    <property type="entry name" value="THF_DH/CycHdrlase"/>
</dbReference>
<organism evidence="14 15">
    <name type="scientific">Ligilactobacillus salitolerans</name>
    <dbReference type="NCBI Taxonomy" id="1808352"/>
    <lineage>
        <taxon>Bacteria</taxon>
        <taxon>Bacillati</taxon>
        <taxon>Bacillota</taxon>
        <taxon>Bacilli</taxon>
        <taxon>Lactobacillales</taxon>
        <taxon>Lactobacillaceae</taxon>
        <taxon>Ligilactobacillus</taxon>
    </lineage>
</organism>
<evidence type="ECO:0000256" key="1">
    <source>
        <dbReference type="ARBA" id="ARBA00004777"/>
    </source>
</evidence>
<reference evidence="14 15" key="1">
    <citation type="journal article" date="2019" name="Int. J. Syst. Evol. Microbiol.">
        <title>Lactobacillus salitolerans sp. nov., a novel lactic acid bacterium isolated from spent mushroom substrates.</title>
        <authorList>
            <person name="Tohno M."/>
            <person name="Tanizawa Y."/>
            <person name="Kojima Y."/>
            <person name="Sakamoto M."/>
            <person name="Nakamura Y."/>
            <person name="Ohkuma M."/>
            <person name="Kobayashi H."/>
        </authorList>
    </citation>
    <scope>NUCLEOTIDE SEQUENCE [LARGE SCALE GENOMIC DNA]</scope>
    <source>
        <strain evidence="14 15">YK43</strain>
    </source>
</reference>
<evidence type="ECO:0000259" key="12">
    <source>
        <dbReference type="Pfam" id="PF00763"/>
    </source>
</evidence>
<evidence type="ECO:0000256" key="6">
    <source>
        <dbReference type="ARBA" id="ARBA00022857"/>
    </source>
</evidence>
<keyword evidence="4 11" id="KW-0658">Purine biosynthesis</keyword>
<comment type="function">
    <text evidence="11">Catalyzes the oxidation of 5,10-methylenetetrahydrofolate to 5,10-methenyltetrahydrofolate and then the hydrolysis of 5,10-methenyltetrahydrofolate to 10-formyltetrahydrofolate.</text>
</comment>
<keyword evidence="7 11" id="KW-0560">Oxidoreductase</keyword>
<dbReference type="InterPro" id="IPR046346">
    <property type="entry name" value="Aminoacid_DH-like_N_sf"/>
</dbReference>
<keyword evidence="2 11" id="KW-0554">One-carbon metabolism</keyword>
<comment type="similarity">
    <text evidence="11">Belongs to the tetrahydrofolate dehydrogenase/cyclohydrolase family.</text>
</comment>
<dbReference type="InterPro" id="IPR020631">
    <property type="entry name" value="THF_DH/CycHdrlase_NAD-bd_dom"/>
</dbReference>
<evidence type="ECO:0000256" key="9">
    <source>
        <dbReference type="ARBA" id="ARBA00023167"/>
    </source>
</evidence>
<dbReference type="CDD" id="cd01080">
    <property type="entry name" value="NAD_bind_m-THF_DH_Cyclohyd"/>
    <property type="match status" value="1"/>
</dbReference>
<comment type="caution">
    <text evidence="14">The sequence shown here is derived from an EMBL/GenBank/DDBJ whole genome shotgun (WGS) entry which is preliminary data.</text>
</comment>
<keyword evidence="15" id="KW-1185">Reference proteome</keyword>
<dbReference type="UniPathway" id="UPA00193"/>
<dbReference type="SUPFAM" id="SSF51735">
    <property type="entry name" value="NAD(P)-binding Rossmann-fold domains"/>
    <property type="match status" value="1"/>
</dbReference>
<comment type="catalytic activity">
    <reaction evidence="11">
        <text>(6R)-5,10-methylene-5,6,7,8-tetrahydrofolate + NADP(+) = (6R)-5,10-methenyltetrahydrofolate + NADPH</text>
        <dbReference type="Rhea" id="RHEA:22812"/>
        <dbReference type="ChEBI" id="CHEBI:15636"/>
        <dbReference type="ChEBI" id="CHEBI:57455"/>
        <dbReference type="ChEBI" id="CHEBI:57783"/>
        <dbReference type="ChEBI" id="CHEBI:58349"/>
        <dbReference type="EC" id="1.5.1.5"/>
    </reaction>
</comment>
<keyword evidence="10 11" id="KW-0511">Multifunctional enzyme</keyword>
<feature type="domain" description="Tetrahydrofolate dehydrogenase/cyclohydrolase NAD(P)-binding" evidence="13">
    <location>
        <begin position="136"/>
        <end position="277"/>
    </location>
</feature>
<evidence type="ECO:0000256" key="3">
    <source>
        <dbReference type="ARBA" id="ARBA00022605"/>
    </source>
</evidence>
<dbReference type="Gene3D" id="3.40.50.720">
    <property type="entry name" value="NAD(P)-binding Rossmann-like Domain"/>
    <property type="match status" value="1"/>
</dbReference>
<accession>A0A401IQC6</accession>
<evidence type="ECO:0000256" key="10">
    <source>
        <dbReference type="ARBA" id="ARBA00023268"/>
    </source>
</evidence>
<proteinExistence type="inferred from homology"/>
<sequence>MTKLLKGQDVAASLLEKAAEITVHLEVPAQAALVRVGSDPAAKGYQRSAAKILDKVGVVPVVQTFDSLVSFARFKRAIQHLNVDPSISAILLLSPFPQQLPRFQVQDLITPNKDIDGLTRSNLGKTLAPRVDDLVPLTAAAVLELLSFYQIPLRGKKVTVVGASLTVGRPLVNLLLSRHATVSVCDEFTPNLAEFTRNADIVVTAVGHPQLLSAEMVQPGVVVVDVGTNYTDEGHLVGDVDFNGVAAKAAAITPVPGGVGAITTALLAYRTARIAQNNALKR</sequence>
<evidence type="ECO:0000313" key="15">
    <source>
        <dbReference type="Proteomes" id="UP000286848"/>
    </source>
</evidence>
<dbReference type="Pfam" id="PF00763">
    <property type="entry name" value="THF_DHG_CYH"/>
    <property type="match status" value="1"/>
</dbReference>
<evidence type="ECO:0000256" key="8">
    <source>
        <dbReference type="ARBA" id="ARBA00023102"/>
    </source>
</evidence>
<dbReference type="PRINTS" id="PR00085">
    <property type="entry name" value="THFDHDRGNASE"/>
</dbReference>
<dbReference type="Proteomes" id="UP000286848">
    <property type="component" value="Unassembled WGS sequence"/>
</dbReference>
<dbReference type="PANTHER" id="PTHR48099">
    <property type="entry name" value="C-1-TETRAHYDROFOLATE SYNTHASE, CYTOPLASMIC-RELATED"/>
    <property type="match status" value="1"/>
</dbReference>
<dbReference type="GO" id="GO:0004477">
    <property type="term" value="F:methenyltetrahydrofolate cyclohydrolase activity"/>
    <property type="evidence" value="ECO:0007669"/>
    <property type="project" value="UniProtKB-UniRule"/>
</dbReference>
<keyword evidence="8 11" id="KW-0368">Histidine biosynthesis</keyword>
<evidence type="ECO:0000256" key="2">
    <source>
        <dbReference type="ARBA" id="ARBA00022563"/>
    </source>
</evidence>
<dbReference type="GO" id="GO:0006164">
    <property type="term" value="P:purine nucleotide biosynthetic process"/>
    <property type="evidence" value="ECO:0007669"/>
    <property type="project" value="UniProtKB-KW"/>
</dbReference>
<comment type="pathway">
    <text evidence="1 11">One-carbon metabolism; tetrahydrofolate interconversion.</text>
</comment>
<keyword evidence="5 11" id="KW-0378">Hydrolase</keyword>
<dbReference type="GO" id="GO:0000105">
    <property type="term" value="P:L-histidine biosynthetic process"/>
    <property type="evidence" value="ECO:0007669"/>
    <property type="project" value="UniProtKB-KW"/>
</dbReference>
<dbReference type="AlphaFoldDB" id="A0A401IQC6"/>
<evidence type="ECO:0000256" key="4">
    <source>
        <dbReference type="ARBA" id="ARBA00022755"/>
    </source>
</evidence>
<evidence type="ECO:0000256" key="7">
    <source>
        <dbReference type="ARBA" id="ARBA00023002"/>
    </source>
</evidence>
<feature type="domain" description="Tetrahydrofolate dehydrogenase/cyclohydrolase catalytic" evidence="12">
    <location>
        <begin position="5"/>
        <end position="116"/>
    </location>
</feature>
<keyword evidence="9 11" id="KW-0486">Methionine biosynthesis</keyword>
<dbReference type="SUPFAM" id="SSF53223">
    <property type="entry name" value="Aminoacid dehydrogenase-like, N-terminal domain"/>
    <property type="match status" value="1"/>
</dbReference>
<dbReference type="GO" id="GO:0009086">
    <property type="term" value="P:methionine biosynthetic process"/>
    <property type="evidence" value="ECO:0007669"/>
    <property type="project" value="UniProtKB-KW"/>
</dbReference>
<feature type="binding site" evidence="11">
    <location>
        <position position="228"/>
    </location>
    <ligand>
        <name>NADP(+)</name>
        <dbReference type="ChEBI" id="CHEBI:58349"/>
    </ligand>
</feature>
<dbReference type="InterPro" id="IPR036291">
    <property type="entry name" value="NAD(P)-bd_dom_sf"/>
</dbReference>
<dbReference type="Pfam" id="PF02882">
    <property type="entry name" value="THF_DHG_CYH_C"/>
    <property type="match status" value="1"/>
</dbReference>
<feature type="binding site" evidence="11">
    <location>
        <begin position="162"/>
        <end position="164"/>
    </location>
    <ligand>
        <name>NADP(+)</name>
        <dbReference type="ChEBI" id="CHEBI:58349"/>
    </ligand>
</feature>
<evidence type="ECO:0000313" key="14">
    <source>
        <dbReference type="EMBL" id="GBG93715.1"/>
    </source>
</evidence>
<evidence type="ECO:0000256" key="5">
    <source>
        <dbReference type="ARBA" id="ARBA00022801"/>
    </source>
</evidence>
<protein>
    <recommendedName>
        <fullName evidence="11">Bifunctional protein FolD</fullName>
    </recommendedName>
    <domain>
        <recommendedName>
            <fullName evidence="11">Methylenetetrahydrofolate dehydrogenase</fullName>
            <ecNumber evidence="11">1.5.1.5</ecNumber>
        </recommendedName>
    </domain>
    <domain>
        <recommendedName>
            <fullName evidence="11">Methenyltetrahydrofolate cyclohydrolase</fullName>
            <ecNumber evidence="11">3.5.4.9</ecNumber>
        </recommendedName>
    </domain>
</protein>
<dbReference type="GO" id="GO:0035999">
    <property type="term" value="P:tetrahydrofolate interconversion"/>
    <property type="evidence" value="ECO:0007669"/>
    <property type="project" value="UniProtKB-UniRule"/>
</dbReference>
<dbReference type="HAMAP" id="MF_01576">
    <property type="entry name" value="THF_DHG_CYH"/>
    <property type="match status" value="1"/>
</dbReference>
<dbReference type="EC" id="1.5.1.5" evidence="11"/>